<feature type="transmembrane region" description="Helical" evidence="5">
    <location>
        <begin position="56"/>
        <end position="79"/>
    </location>
</feature>
<comment type="subcellular location">
    <subcellularLocation>
        <location evidence="1">Membrane</location>
        <topology evidence="1">Multi-pass membrane protein</topology>
    </subcellularLocation>
</comment>
<reference evidence="7 8" key="1">
    <citation type="submission" date="2023-06" db="EMBL/GenBank/DDBJ databases">
        <title>Alkalimonas sp., MEB004 an alkaliphilic bacterium isolated from Lonar Lake, India.</title>
        <authorList>
            <person name="Joshi A."/>
            <person name="Thite S."/>
        </authorList>
    </citation>
    <scope>NUCLEOTIDE SEQUENCE [LARGE SCALE GENOMIC DNA]</scope>
    <source>
        <strain evidence="7 8">MEB004</strain>
    </source>
</reference>
<dbReference type="InterPro" id="IPR019109">
    <property type="entry name" value="MamF_MmsF"/>
</dbReference>
<evidence type="ECO:0000313" key="8">
    <source>
        <dbReference type="Proteomes" id="UP001339167"/>
    </source>
</evidence>
<dbReference type="RefSeq" id="WP_330086741.1">
    <property type="nucleotide sequence ID" value="NZ_JAUGZK010000002.1"/>
</dbReference>
<evidence type="ECO:0000256" key="3">
    <source>
        <dbReference type="ARBA" id="ARBA00022989"/>
    </source>
</evidence>
<protein>
    <submittedName>
        <fullName evidence="7">DUF4870 domain-containing protein</fullName>
    </submittedName>
</protein>
<evidence type="ECO:0000313" key="7">
    <source>
        <dbReference type="EMBL" id="MEE2023390.1"/>
    </source>
</evidence>
<dbReference type="Pfam" id="PF09851">
    <property type="entry name" value="SHOCT"/>
    <property type="match status" value="1"/>
</dbReference>
<evidence type="ECO:0000256" key="1">
    <source>
        <dbReference type="ARBA" id="ARBA00004141"/>
    </source>
</evidence>
<feature type="transmembrane region" description="Helical" evidence="5">
    <location>
        <begin position="91"/>
        <end position="110"/>
    </location>
</feature>
<evidence type="ECO:0000256" key="2">
    <source>
        <dbReference type="ARBA" id="ARBA00022692"/>
    </source>
</evidence>
<dbReference type="Proteomes" id="UP001339167">
    <property type="component" value="Unassembled WGS sequence"/>
</dbReference>
<proteinExistence type="predicted"/>
<gene>
    <name evidence="7" type="ORF">QWF21_03960</name>
</gene>
<evidence type="ECO:0000256" key="4">
    <source>
        <dbReference type="ARBA" id="ARBA00023136"/>
    </source>
</evidence>
<keyword evidence="8" id="KW-1185">Reference proteome</keyword>
<keyword evidence="4 5" id="KW-0472">Membrane</keyword>
<name>A0ABU7JD37_9GAMM</name>
<evidence type="ECO:0000256" key="5">
    <source>
        <dbReference type="SAM" id="Phobius"/>
    </source>
</evidence>
<comment type="caution">
    <text evidence="7">The sequence shown here is derived from an EMBL/GenBank/DDBJ whole genome shotgun (WGS) entry which is preliminary data.</text>
</comment>
<accession>A0ABU7JD37</accession>
<dbReference type="EMBL" id="JAUGZK010000002">
    <property type="protein sequence ID" value="MEE2023390.1"/>
    <property type="molecule type" value="Genomic_DNA"/>
</dbReference>
<organism evidence="7 8">
    <name type="scientific">Alkalimonas mucilaginosa</name>
    <dbReference type="NCBI Taxonomy" id="3057676"/>
    <lineage>
        <taxon>Bacteria</taxon>
        <taxon>Pseudomonadati</taxon>
        <taxon>Pseudomonadota</taxon>
        <taxon>Gammaproteobacteria</taxon>
        <taxon>Alkalimonas</taxon>
    </lineage>
</organism>
<keyword evidence="3 5" id="KW-1133">Transmembrane helix</keyword>
<evidence type="ECO:0000259" key="6">
    <source>
        <dbReference type="Pfam" id="PF09851"/>
    </source>
</evidence>
<keyword evidence="2 5" id="KW-0812">Transmembrane</keyword>
<dbReference type="InterPro" id="IPR018649">
    <property type="entry name" value="SHOCT"/>
</dbReference>
<feature type="domain" description="SHOCT" evidence="6">
    <location>
        <begin position="4"/>
        <end position="31"/>
    </location>
</feature>
<dbReference type="Pfam" id="PF09685">
    <property type="entry name" value="MamF_MmsF"/>
    <property type="match status" value="1"/>
</dbReference>
<feature type="transmembrane region" description="Helical" evidence="5">
    <location>
        <begin position="116"/>
        <end position="135"/>
    </location>
</feature>
<sequence length="159" mass="17915">MDLDKLEKLNELKAQGVITEEEFQQQKEKILNQPAAAASAGLDFNDVRSYSMLMHLAQLCAFILPLLGWVVPLVMWLTRKEDQYIDQQGKVVFNWIISAVIYGFVSLLLMVVLIGIPLMIALVVCNIVFAIMGALRAKDGIVKNYPLAIRFFRVEEGQS</sequence>